<reference evidence="2" key="1">
    <citation type="submission" date="2020-05" db="EMBL/GenBank/DDBJ databases">
        <authorList>
            <person name="Chiriac C."/>
            <person name="Salcher M."/>
            <person name="Ghai R."/>
            <person name="Kavagutti S V."/>
        </authorList>
    </citation>
    <scope>NUCLEOTIDE SEQUENCE</scope>
</reference>
<proteinExistence type="predicted"/>
<protein>
    <recommendedName>
        <fullName evidence="3">C2H2-type domain-containing protein</fullName>
    </recommendedName>
</protein>
<name>A0A6J7WF61_9CAUD</name>
<dbReference type="EMBL" id="LR796187">
    <property type="protein sequence ID" value="CAB4125807.1"/>
    <property type="molecule type" value="Genomic_DNA"/>
</dbReference>
<evidence type="ECO:0008006" key="3">
    <source>
        <dbReference type="Google" id="ProtNLM"/>
    </source>
</evidence>
<gene>
    <name evidence="2" type="ORF">UFOVP181_415</name>
    <name evidence="1" type="ORF">UFOVP57_224</name>
</gene>
<organism evidence="2">
    <name type="scientific">uncultured Caudovirales phage</name>
    <dbReference type="NCBI Taxonomy" id="2100421"/>
    <lineage>
        <taxon>Viruses</taxon>
        <taxon>Duplodnaviria</taxon>
        <taxon>Heunggongvirae</taxon>
        <taxon>Uroviricota</taxon>
        <taxon>Caudoviricetes</taxon>
        <taxon>Peduoviridae</taxon>
        <taxon>Maltschvirus</taxon>
        <taxon>Maltschvirus maltsch</taxon>
    </lineage>
</organism>
<evidence type="ECO:0000313" key="2">
    <source>
        <dbReference type="EMBL" id="CAB5209311.1"/>
    </source>
</evidence>
<accession>A0A6J7WF61</accession>
<dbReference type="EMBL" id="LR798231">
    <property type="protein sequence ID" value="CAB5209311.1"/>
    <property type="molecule type" value="Genomic_DNA"/>
</dbReference>
<evidence type="ECO:0000313" key="1">
    <source>
        <dbReference type="EMBL" id="CAB4125807.1"/>
    </source>
</evidence>
<sequence length="231" mass="27209">MIMLEDNKPFICQYCNHSFTKEKTLAVHVCEQKRRALAKNEKHVRFGYDTYNRFYKKTQHAKGDKTYDEFARSPYYNAFVKFGSFVSNVNPLYPDRFMDYVVTSGVKLDHWCRDELYEKYVLHLIKTETVETALQRGITHMMSWGDDNQAPWNHYFLYVSLSRAMFDIKDGKISPWLVLNSSSGKAMLKKFNDEQLAAISNIIDLPFWLNKFKKLPTDVELVKQVIKESNI</sequence>